<dbReference type="EMBL" id="ATJN01000106">
    <property type="protein sequence ID" value="EPI50062.1"/>
    <property type="molecule type" value="Genomic_DNA"/>
</dbReference>
<dbReference type="HOGENOM" id="CLU_3252068_0_0_11"/>
<gene>
    <name evidence="1" type="ORF">HMPREF1577_01280</name>
</gene>
<name>T2PLE4_9BIFI</name>
<comment type="caution">
    <text evidence="1">The sequence shown here is derived from an EMBL/GenBank/DDBJ whole genome shotgun (WGS) entry which is preliminary data.</text>
</comment>
<dbReference type="AlphaFoldDB" id="T2PLE4"/>
<accession>T2PLE4</accession>
<evidence type="ECO:0000313" key="1">
    <source>
        <dbReference type="EMBL" id="EPI50062.1"/>
    </source>
</evidence>
<evidence type="ECO:0000313" key="2">
    <source>
        <dbReference type="Proteomes" id="UP000015779"/>
    </source>
</evidence>
<reference evidence="1 2" key="1">
    <citation type="submission" date="2013-06" db="EMBL/GenBank/DDBJ databases">
        <authorList>
            <person name="Weinstock G."/>
            <person name="Sodergren E."/>
            <person name="Lobos E.A."/>
            <person name="Fulton L."/>
            <person name="Fulton R."/>
            <person name="Courtney L."/>
            <person name="Fronick C."/>
            <person name="O'Laughlin M."/>
            <person name="Godfrey J."/>
            <person name="Wilson R.M."/>
            <person name="Miner T."/>
            <person name="Farmer C."/>
            <person name="Delehaunty K."/>
            <person name="Cordes M."/>
            <person name="Minx P."/>
            <person name="Tomlinson C."/>
            <person name="Chen J."/>
            <person name="Wollam A."/>
            <person name="Pepin K.H."/>
            <person name="Bhonagiri V."/>
            <person name="Zhang X."/>
            <person name="Warren W."/>
            <person name="Mitreva M."/>
            <person name="Mardis E.R."/>
            <person name="Wilson R.K."/>
        </authorList>
    </citation>
    <scope>NUCLEOTIDE SEQUENCE [LARGE SCALE GENOMIC DNA]</scope>
    <source>
        <strain evidence="1 2">JCP8017A</strain>
    </source>
</reference>
<organism evidence="1 2">
    <name type="scientific">Gardnerella pickettii JCP8017A</name>
    <dbReference type="NCBI Taxonomy" id="1261062"/>
    <lineage>
        <taxon>Bacteria</taxon>
        <taxon>Bacillati</taxon>
        <taxon>Actinomycetota</taxon>
        <taxon>Actinomycetes</taxon>
        <taxon>Bifidobacteriales</taxon>
        <taxon>Bifidobacteriaceae</taxon>
        <taxon>Gardnerella</taxon>
        <taxon>Gardnerella pickettii</taxon>
    </lineage>
</organism>
<dbReference type="Proteomes" id="UP000015779">
    <property type="component" value="Unassembled WGS sequence"/>
</dbReference>
<protein>
    <submittedName>
        <fullName evidence="1">Uncharacterized protein</fullName>
    </submittedName>
</protein>
<proteinExistence type="predicted"/>
<sequence length="42" mass="5104">MALRQIVWHYLQKSPLNFARFAIYRSESSIVNLIYVKRNVFM</sequence>